<reference evidence="1 2" key="1">
    <citation type="journal article" date="2013" name="Front. Plant Sci.">
        <title>The Reference Genome of the Halophytic Plant Eutrema salsugineum.</title>
        <authorList>
            <person name="Yang R."/>
            <person name="Jarvis D.E."/>
            <person name="Chen H."/>
            <person name="Beilstein M.A."/>
            <person name="Grimwood J."/>
            <person name="Jenkins J."/>
            <person name="Shu S."/>
            <person name="Prochnik S."/>
            <person name="Xin M."/>
            <person name="Ma C."/>
            <person name="Schmutz J."/>
            <person name="Wing R.A."/>
            <person name="Mitchell-Olds T."/>
            <person name="Schumaker K.S."/>
            <person name="Wang X."/>
        </authorList>
    </citation>
    <scope>NUCLEOTIDE SEQUENCE [LARGE SCALE GENOMIC DNA]</scope>
</reference>
<organism evidence="1 2">
    <name type="scientific">Eutrema salsugineum</name>
    <name type="common">Saltwater cress</name>
    <name type="synonym">Sisymbrium salsugineum</name>
    <dbReference type="NCBI Taxonomy" id="72664"/>
    <lineage>
        <taxon>Eukaryota</taxon>
        <taxon>Viridiplantae</taxon>
        <taxon>Streptophyta</taxon>
        <taxon>Embryophyta</taxon>
        <taxon>Tracheophyta</taxon>
        <taxon>Spermatophyta</taxon>
        <taxon>Magnoliopsida</taxon>
        <taxon>eudicotyledons</taxon>
        <taxon>Gunneridae</taxon>
        <taxon>Pentapetalae</taxon>
        <taxon>rosids</taxon>
        <taxon>malvids</taxon>
        <taxon>Brassicales</taxon>
        <taxon>Brassicaceae</taxon>
        <taxon>Eutremeae</taxon>
        <taxon>Eutrema</taxon>
    </lineage>
</organism>
<dbReference type="STRING" id="72664.V4NB17"/>
<name>V4NB17_EUTSA</name>
<proteinExistence type="predicted"/>
<dbReference type="KEGG" id="eus:EUTSA_v10014870mg"/>
<keyword evidence="2" id="KW-1185">Reference proteome</keyword>
<dbReference type="Gramene" id="ESQ43061">
    <property type="protein sequence ID" value="ESQ43061"/>
    <property type="gene ID" value="EUTSA_v10014870mg"/>
</dbReference>
<dbReference type="OMA" id="RVWVIAK"/>
<dbReference type="OrthoDB" id="1054010at2759"/>
<accession>V4NB17</accession>
<protein>
    <recommendedName>
        <fullName evidence="3">NYN domain-containing protein</fullName>
    </recommendedName>
</protein>
<evidence type="ECO:0000313" key="1">
    <source>
        <dbReference type="EMBL" id="ESQ43061.1"/>
    </source>
</evidence>
<dbReference type="EMBL" id="KI517464">
    <property type="protein sequence ID" value="ESQ43061.1"/>
    <property type="molecule type" value="Genomic_DNA"/>
</dbReference>
<evidence type="ECO:0008006" key="3">
    <source>
        <dbReference type="Google" id="ProtNLM"/>
    </source>
</evidence>
<sequence length="165" mass="17956">MPGFVKDNITYVLWNLEDYPVSDGADLGSIRRNIEEALDLMGIHGSMDILAFGDQLKSPRAELSELGIDNFLPEPLSGNNSAAFKLPAQMIGCSGEGSRVWVIAKQQGPGSELYRVQQCLASRNYTILVIDDDDTTGVSPVDSVQSLFKRTRSFGGGKPQEVGLY</sequence>
<evidence type="ECO:0000313" key="2">
    <source>
        <dbReference type="Proteomes" id="UP000030689"/>
    </source>
</evidence>
<dbReference type="Proteomes" id="UP000030689">
    <property type="component" value="Unassembled WGS sequence"/>
</dbReference>
<dbReference type="AlphaFoldDB" id="V4NB17"/>
<gene>
    <name evidence="1" type="ORF">EUTSA_v10014870mg</name>
</gene>